<keyword evidence="14" id="KW-1185">Reference proteome</keyword>
<evidence type="ECO:0000256" key="8">
    <source>
        <dbReference type="ARBA" id="ARBA00023277"/>
    </source>
</evidence>
<organism evidence="13 14">
    <name type="scientific">Sphingorhabdus profundilacus</name>
    <dbReference type="NCBI Taxonomy" id="2509718"/>
    <lineage>
        <taxon>Bacteria</taxon>
        <taxon>Pseudomonadati</taxon>
        <taxon>Pseudomonadota</taxon>
        <taxon>Alphaproteobacteria</taxon>
        <taxon>Sphingomonadales</taxon>
        <taxon>Sphingomonadaceae</taxon>
        <taxon>Sphingorhabdus</taxon>
    </lineage>
</organism>
<evidence type="ECO:0000259" key="12">
    <source>
        <dbReference type="Pfam" id="PF24877"/>
    </source>
</evidence>
<dbReference type="AlphaFoldDB" id="A0A6I4LYN3"/>
<name>A0A6I4LYN3_9SPHN</name>
<dbReference type="Pfam" id="PF00920">
    <property type="entry name" value="ILVD_EDD_N"/>
    <property type="match status" value="1"/>
</dbReference>
<dbReference type="Proteomes" id="UP000471147">
    <property type="component" value="Unassembled WGS sequence"/>
</dbReference>
<sequence>MSKLNATMEAVTARVIERSKPGRAAYLDLIARQRDAGVNRPILSCGNLAHGFAASGEDKAAIRGGKAMNIGIISAYNDMLSAHQPYGRYPEQMKIFAREVGATAQVAGSTPAMCDGVTQGQDSMELSLFSRDVIAMSTAVGLSHGMFESIAMLGICDKIVPGLLIGALRFGHLPTILIPAGPMPSGLANKEKQRVRQLYAEGKVGRAELLDAEAASYHGAGTCTFYGTANSNQMMMEVMGLHIPGAAFINPGTKLRTELTRAAVHRLAEIGWEGDDYRPLGLCVDEKAIINACAGLLATGGSTNHALHIPAIARAAGIMIDWEDLDQLSSVVPLIARVYPNGSGDVNHFHAAGGMGYVIRELLDAGLLHRDIMTVAADDLTAYGQEPVLQDEQLSWREAPAVTADESMLRPPSNPFSPDGGMRLVTGNLGRATFKTSAVDPARWTIEAPVRVFHDQNDALAAFKAGELDRDVIVVIRFQGPAANGMPELHKLTPPLGVLQDKGFKVALVTDGRMSGASGKVPAAIHLSPEAARGGAIAKLQDGDVVRLCANDGALNVLVDEAEWAGRMAVPMPSDHVGTGRELFAMMRNGSDEAEKGGSAMLAAAGL</sequence>
<dbReference type="PANTHER" id="PTHR43661:SF1">
    <property type="entry name" value="PHOSPHOGLUCONATE DEHYDRATASE"/>
    <property type="match status" value="1"/>
</dbReference>
<evidence type="ECO:0000256" key="2">
    <source>
        <dbReference type="ARBA" id="ARBA00022485"/>
    </source>
</evidence>
<feature type="binding site" evidence="9">
    <location>
        <position position="156"/>
    </location>
    <ligand>
        <name>[4Fe-4S] cluster</name>
        <dbReference type="ChEBI" id="CHEBI:49883"/>
    </ligand>
</feature>
<dbReference type="SUPFAM" id="SSF52016">
    <property type="entry name" value="LeuD/IlvD-like"/>
    <property type="match status" value="1"/>
</dbReference>
<dbReference type="Pfam" id="PF24877">
    <property type="entry name" value="ILV_EDD_C"/>
    <property type="match status" value="1"/>
</dbReference>
<evidence type="ECO:0000256" key="5">
    <source>
        <dbReference type="ARBA" id="ARBA00023014"/>
    </source>
</evidence>
<dbReference type="InterPro" id="IPR020558">
    <property type="entry name" value="DiOHA_6PGluconate_deHydtase_CS"/>
</dbReference>
<comment type="cofactor">
    <cofactor evidence="9">
        <name>[4Fe-4S] cluster</name>
        <dbReference type="ChEBI" id="CHEBI:49883"/>
    </cofactor>
    <text evidence="9">Binds 1 [4Fe-4S] cluster.</text>
</comment>
<dbReference type="GO" id="GO:0009255">
    <property type="term" value="P:Entner-Doudoroff pathway through 6-phosphogluconate"/>
    <property type="evidence" value="ECO:0007669"/>
    <property type="project" value="UniProtKB-UniRule"/>
</dbReference>
<proteinExistence type="inferred from homology"/>
<protein>
    <recommendedName>
        <fullName evidence="9 10">Phosphogluconate dehydratase</fullName>
        <ecNumber evidence="9 10">4.2.1.12</ecNumber>
    </recommendedName>
</protein>
<dbReference type="UniPathway" id="UPA00226"/>
<accession>A0A6I4LYN3</accession>
<feature type="domain" description="Dihydroxy-acid/6-phosphogluconate dehydratase N-terminal" evidence="11">
    <location>
        <begin position="69"/>
        <end position="380"/>
    </location>
</feature>
<comment type="similarity">
    <text evidence="1 9">Belongs to the IlvD/Edd family.</text>
</comment>
<evidence type="ECO:0000256" key="9">
    <source>
        <dbReference type="HAMAP-Rule" id="MF_02094"/>
    </source>
</evidence>
<feature type="domain" description="Dihydroxy-acid/6-phosphogluconate dehydratase C-terminal" evidence="12">
    <location>
        <begin position="408"/>
        <end position="597"/>
    </location>
</feature>
<reference evidence="13 14" key="1">
    <citation type="submission" date="2019-01" db="EMBL/GenBank/DDBJ databases">
        <title>Sphingorhabdus lacus sp.nov., isolated from an oligotrophic freshwater lake.</title>
        <authorList>
            <person name="Park M."/>
        </authorList>
    </citation>
    <scope>NUCLEOTIDE SEQUENCE [LARGE SCALE GENOMIC DNA]</scope>
    <source>
        <strain evidence="13 14">IMCC26285</strain>
    </source>
</reference>
<comment type="pathway">
    <text evidence="9">Carbohydrate metabolism; Entner-Doudoroff pathway.</text>
</comment>
<evidence type="ECO:0000313" key="13">
    <source>
        <dbReference type="EMBL" id="MVZ97163.1"/>
    </source>
</evidence>
<feature type="binding site" evidence="9">
    <location>
        <position position="223"/>
    </location>
    <ligand>
        <name>[4Fe-4S] cluster</name>
        <dbReference type="ChEBI" id="CHEBI:49883"/>
    </ligand>
</feature>
<dbReference type="GO" id="GO:0046872">
    <property type="term" value="F:metal ion binding"/>
    <property type="evidence" value="ECO:0007669"/>
    <property type="project" value="UniProtKB-KW"/>
</dbReference>
<dbReference type="InterPro" id="IPR004786">
    <property type="entry name" value="6-phosphgluc_deHydtase"/>
</dbReference>
<keyword evidence="8 9" id="KW-0119">Carbohydrate metabolism</keyword>
<evidence type="ECO:0000259" key="11">
    <source>
        <dbReference type="Pfam" id="PF00920"/>
    </source>
</evidence>
<dbReference type="PANTHER" id="PTHR43661">
    <property type="entry name" value="D-XYLONATE DEHYDRATASE"/>
    <property type="match status" value="1"/>
</dbReference>
<dbReference type="GO" id="GO:0004456">
    <property type="term" value="F:phosphogluconate dehydratase activity"/>
    <property type="evidence" value="ECO:0007669"/>
    <property type="project" value="UniProtKB-UniRule"/>
</dbReference>
<dbReference type="InterPro" id="IPR042096">
    <property type="entry name" value="Dihydro-acid_dehy_C"/>
</dbReference>
<dbReference type="RefSeq" id="WP_160353061.1">
    <property type="nucleotide sequence ID" value="NZ_SDWJ01000001.1"/>
</dbReference>
<evidence type="ECO:0000256" key="1">
    <source>
        <dbReference type="ARBA" id="ARBA00006486"/>
    </source>
</evidence>
<dbReference type="InterPro" id="IPR000581">
    <property type="entry name" value="ILV_EDD_N"/>
</dbReference>
<keyword evidence="6 9" id="KW-0311">Gluconate utilization</keyword>
<evidence type="ECO:0000313" key="14">
    <source>
        <dbReference type="Proteomes" id="UP000471147"/>
    </source>
</evidence>
<dbReference type="PROSITE" id="PS00887">
    <property type="entry name" value="ILVD_EDD_2"/>
    <property type="match status" value="1"/>
</dbReference>
<comment type="caution">
    <text evidence="13">The sequence shown here is derived from an EMBL/GenBank/DDBJ whole genome shotgun (WGS) entry which is preliminary data.</text>
</comment>
<comment type="function">
    <text evidence="9">Catalyzes the dehydration of 6-phospho-D-gluconate to 2-dehydro-3-deoxy-6-phospho-D-gluconate.</text>
</comment>
<dbReference type="InterPro" id="IPR037237">
    <property type="entry name" value="IlvD/EDD_N"/>
</dbReference>
<evidence type="ECO:0000256" key="7">
    <source>
        <dbReference type="ARBA" id="ARBA00023239"/>
    </source>
</evidence>
<dbReference type="GO" id="GO:0051539">
    <property type="term" value="F:4 iron, 4 sulfur cluster binding"/>
    <property type="evidence" value="ECO:0007669"/>
    <property type="project" value="UniProtKB-UniRule"/>
</dbReference>
<dbReference type="Gene3D" id="3.50.30.80">
    <property type="entry name" value="IlvD/EDD C-terminal domain-like"/>
    <property type="match status" value="1"/>
</dbReference>
<dbReference type="GO" id="GO:0019521">
    <property type="term" value="P:D-gluconate metabolic process"/>
    <property type="evidence" value="ECO:0007669"/>
    <property type="project" value="UniProtKB-KW"/>
</dbReference>
<keyword evidence="3 9" id="KW-0479">Metal-binding</keyword>
<keyword evidence="2 9" id="KW-0004">4Fe-4S</keyword>
<evidence type="ECO:0000256" key="6">
    <source>
        <dbReference type="ARBA" id="ARBA00023064"/>
    </source>
</evidence>
<evidence type="ECO:0000256" key="10">
    <source>
        <dbReference type="NCBIfam" id="TIGR01196"/>
    </source>
</evidence>
<gene>
    <name evidence="9" type="primary">edd</name>
    <name evidence="13" type="ORF">EUU23_05525</name>
</gene>
<keyword evidence="4 9" id="KW-0408">Iron</keyword>
<comment type="catalytic activity">
    <reaction evidence="9">
        <text>6-phospho-D-gluconate = 2-dehydro-3-deoxy-6-phospho-D-gluconate + H2O</text>
        <dbReference type="Rhea" id="RHEA:17277"/>
        <dbReference type="ChEBI" id="CHEBI:15377"/>
        <dbReference type="ChEBI" id="CHEBI:57569"/>
        <dbReference type="ChEBI" id="CHEBI:58759"/>
        <dbReference type="EC" id="4.2.1.12"/>
    </reaction>
</comment>
<dbReference type="NCBIfam" id="TIGR01196">
    <property type="entry name" value="edd"/>
    <property type="match status" value="1"/>
</dbReference>
<dbReference type="InterPro" id="IPR056740">
    <property type="entry name" value="ILV_EDD_C"/>
</dbReference>
<keyword evidence="7 9" id="KW-0456">Lyase</keyword>
<keyword evidence="5 9" id="KW-0411">Iron-sulfur</keyword>
<evidence type="ECO:0000256" key="4">
    <source>
        <dbReference type="ARBA" id="ARBA00023004"/>
    </source>
</evidence>
<dbReference type="SUPFAM" id="SSF143975">
    <property type="entry name" value="IlvD/EDD N-terminal domain-like"/>
    <property type="match status" value="1"/>
</dbReference>
<dbReference type="OrthoDB" id="9807077at2"/>
<evidence type="ECO:0000256" key="3">
    <source>
        <dbReference type="ARBA" id="ARBA00022723"/>
    </source>
</evidence>
<dbReference type="EC" id="4.2.1.12" evidence="9 10"/>
<dbReference type="HAMAP" id="MF_02094">
    <property type="entry name" value="Edd"/>
    <property type="match status" value="1"/>
</dbReference>
<dbReference type="EMBL" id="SDWJ01000001">
    <property type="protein sequence ID" value="MVZ97163.1"/>
    <property type="molecule type" value="Genomic_DNA"/>
</dbReference>
<dbReference type="GO" id="GO:0005829">
    <property type="term" value="C:cytosol"/>
    <property type="evidence" value="ECO:0007669"/>
    <property type="project" value="TreeGrafter"/>
</dbReference>
<dbReference type="PROSITE" id="PS00886">
    <property type="entry name" value="ILVD_EDD_1"/>
    <property type="match status" value="1"/>
</dbReference>